<proteinExistence type="predicted"/>
<dbReference type="SUPFAM" id="SSF53795">
    <property type="entry name" value="PEP carboxykinase-like"/>
    <property type="match status" value="1"/>
</dbReference>
<dbReference type="AlphaFoldDB" id="A0A538SW39"/>
<reference evidence="1 2" key="1">
    <citation type="journal article" date="2019" name="Nat. Microbiol.">
        <title>Mediterranean grassland soil C-N compound turnover is dependent on rainfall and depth, and is mediated by genomically divergent microorganisms.</title>
        <authorList>
            <person name="Diamond S."/>
            <person name="Andeer P.F."/>
            <person name="Li Z."/>
            <person name="Crits-Christoph A."/>
            <person name="Burstein D."/>
            <person name="Anantharaman K."/>
            <person name="Lane K.R."/>
            <person name="Thomas B.C."/>
            <person name="Pan C."/>
            <person name="Northen T.R."/>
            <person name="Banfield J.F."/>
        </authorList>
    </citation>
    <scope>NUCLEOTIDE SEQUENCE [LARGE SCALE GENOMIC DNA]</scope>
    <source>
        <strain evidence="1">WS_4</strain>
    </source>
</reference>
<dbReference type="Proteomes" id="UP000319829">
    <property type="component" value="Unassembled WGS sequence"/>
</dbReference>
<accession>A0A538SW39</accession>
<gene>
    <name evidence="1" type="ORF">E6K74_03155</name>
</gene>
<dbReference type="InterPro" id="IPR027417">
    <property type="entry name" value="P-loop_NTPase"/>
</dbReference>
<keyword evidence="1" id="KW-0723">Serine/threonine-protein kinase</keyword>
<name>A0A538SW39_UNCEI</name>
<organism evidence="1 2">
    <name type="scientific">Eiseniibacteriota bacterium</name>
    <dbReference type="NCBI Taxonomy" id="2212470"/>
    <lineage>
        <taxon>Bacteria</taxon>
        <taxon>Candidatus Eiseniibacteriota</taxon>
    </lineage>
</organism>
<keyword evidence="1" id="KW-0808">Transferase</keyword>
<sequence>MAIHLGTLPPGLEHDSARAEDFVYVSPHRDEAGRPLLTVRRQAAGQLFRLHYADGTEFVIDRLGTTVWTRWPEPWTLDDVATYLLSPVLAFVLRLRGITCLHASAIALGQQAIAFVGPAGASKSTLAATFARRGHAVVSDDVVALSWRDERFFVESGAPRIRLWPESVLALYGSTEVLPRLTPTWEKRFLDVIQHGHVFQRQPLPLAAVYVLDGRRSMPSLPSVETLSAAESLMMLIANTHANHLLDETMRAEEFECLSRLVTFIPVRRVSIGEDPALRARLCEVVLDDAQALPVPLEA</sequence>
<evidence type="ECO:0000313" key="2">
    <source>
        <dbReference type="Proteomes" id="UP000319829"/>
    </source>
</evidence>
<protein>
    <submittedName>
        <fullName evidence="1">Serine/threonine protein kinase</fullName>
    </submittedName>
</protein>
<dbReference type="EMBL" id="VBOU01000024">
    <property type="protein sequence ID" value="TMQ55484.1"/>
    <property type="molecule type" value="Genomic_DNA"/>
</dbReference>
<dbReference type="Gene3D" id="3.40.50.300">
    <property type="entry name" value="P-loop containing nucleotide triphosphate hydrolases"/>
    <property type="match status" value="1"/>
</dbReference>
<dbReference type="GO" id="GO:0004674">
    <property type="term" value="F:protein serine/threonine kinase activity"/>
    <property type="evidence" value="ECO:0007669"/>
    <property type="project" value="UniProtKB-KW"/>
</dbReference>
<comment type="caution">
    <text evidence="1">The sequence shown here is derived from an EMBL/GenBank/DDBJ whole genome shotgun (WGS) entry which is preliminary data.</text>
</comment>
<evidence type="ECO:0000313" key="1">
    <source>
        <dbReference type="EMBL" id="TMQ55484.1"/>
    </source>
</evidence>
<keyword evidence="1" id="KW-0418">Kinase</keyword>